<organism evidence="4 5">
    <name type="scientific">Magallana gigas</name>
    <name type="common">Pacific oyster</name>
    <name type="synonym">Crassostrea gigas</name>
    <dbReference type="NCBI Taxonomy" id="29159"/>
    <lineage>
        <taxon>Eukaryota</taxon>
        <taxon>Metazoa</taxon>
        <taxon>Spiralia</taxon>
        <taxon>Lophotrochozoa</taxon>
        <taxon>Mollusca</taxon>
        <taxon>Bivalvia</taxon>
        <taxon>Autobranchia</taxon>
        <taxon>Pteriomorphia</taxon>
        <taxon>Ostreida</taxon>
        <taxon>Ostreoidea</taxon>
        <taxon>Ostreidae</taxon>
        <taxon>Magallana</taxon>
    </lineage>
</organism>
<proteinExistence type="predicted"/>
<dbReference type="PROSITE" id="PS50041">
    <property type="entry name" value="C_TYPE_LECTIN_2"/>
    <property type="match status" value="1"/>
</dbReference>
<evidence type="ECO:0000259" key="3">
    <source>
        <dbReference type="PROSITE" id="PS50041"/>
    </source>
</evidence>
<dbReference type="OrthoDB" id="441660at2759"/>
<evidence type="ECO:0000313" key="5">
    <source>
        <dbReference type="Proteomes" id="UP000005408"/>
    </source>
</evidence>
<evidence type="ECO:0000256" key="2">
    <source>
        <dbReference type="SAM" id="SignalP"/>
    </source>
</evidence>
<reference evidence="4" key="1">
    <citation type="submission" date="2022-08" db="UniProtKB">
        <authorList>
            <consortium name="EnsemblMetazoa"/>
        </authorList>
    </citation>
    <scope>IDENTIFICATION</scope>
    <source>
        <strain evidence="4">05x7-T-G4-1.051#20</strain>
    </source>
</reference>
<dbReference type="EnsemblMetazoa" id="G9750.1">
    <property type="protein sequence ID" value="G9750.1:cds"/>
    <property type="gene ID" value="G9750"/>
</dbReference>
<keyword evidence="5" id="KW-1185">Reference proteome</keyword>
<evidence type="ECO:0000313" key="4">
    <source>
        <dbReference type="EnsemblMetazoa" id="G9750.1:cds"/>
    </source>
</evidence>
<dbReference type="Gene3D" id="3.10.100.10">
    <property type="entry name" value="Mannose-Binding Protein A, subunit A"/>
    <property type="match status" value="1"/>
</dbReference>
<dbReference type="OMA" id="HRGEDCI"/>
<accession>A0A8W8P397</accession>
<dbReference type="PROSITE" id="PS00615">
    <property type="entry name" value="C_TYPE_LECTIN_1"/>
    <property type="match status" value="1"/>
</dbReference>
<keyword evidence="2" id="KW-0732">Signal</keyword>
<evidence type="ECO:0000256" key="1">
    <source>
        <dbReference type="ARBA" id="ARBA00023157"/>
    </source>
</evidence>
<dbReference type="InterPro" id="IPR050111">
    <property type="entry name" value="C-type_lectin/snaclec_domain"/>
</dbReference>
<feature type="signal peptide" evidence="2">
    <location>
        <begin position="1"/>
        <end position="16"/>
    </location>
</feature>
<dbReference type="PANTHER" id="PTHR22803">
    <property type="entry name" value="MANNOSE, PHOSPHOLIPASE, LECTIN RECEPTOR RELATED"/>
    <property type="match status" value="1"/>
</dbReference>
<dbReference type="InterPro" id="IPR016187">
    <property type="entry name" value="CTDL_fold"/>
</dbReference>
<feature type="domain" description="C-type lectin" evidence="3">
    <location>
        <begin position="27"/>
        <end position="143"/>
    </location>
</feature>
<feature type="chain" id="PRO_5036492605" description="C-type lectin domain-containing protein" evidence="2">
    <location>
        <begin position="17"/>
        <end position="150"/>
    </location>
</feature>
<dbReference type="SMART" id="SM00034">
    <property type="entry name" value="CLECT"/>
    <property type="match status" value="1"/>
</dbReference>
<dbReference type="SUPFAM" id="SSF56436">
    <property type="entry name" value="C-type lectin-like"/>
    <property type="match status" value="1"/>
</dbReference>
<dbReference type="InterPro" id="IPR016186">
    <property type="entry name" value="C-type_lectin-like/link_sf"/>
</dbReference>
<dbReference type="InterPro" id="IPR001304">
    <property type="entry name" value="C-type_lectin-like"/>
</dbReference>
<dbReference type="InterPro" id="IPR018378">
    <property type="entry name" value="C-type_lectin_CS"/>
</dbReference>
<sequence length="150" mass="17408">MIRIFCFVVLVTVASTERACDNGWLPYNNHCYWLSPSPLSFNNAVDICSKKGSNLIEIKDAAEEKWVFLQSRIRRYKTFWIGLTDVVNQNEYVYSSSGTKPIYTNWDKGQPQIGTKEDCAALPIDRKKWHDYPCSSKLQYICRKPANHYV</sequence>
<keyword evidence="1" id="KW-1015">Disulfide bond</keyword>
<dbReference type="CDD" id="cd00037">
    <property type="entry name" value="CLECT"/>
    <property type="match status" value="1"/>
</dbReference>
<dbReference type="AlphaFoldDB" id="A0A8W8P397"/>
<dbReference type="Pfam" id="PF00059">
    <property type="entry name" value="Lectin_C"/>
    <property type="match status" value="1"/>
</dbReference>
<name>A0A8W8P397_MAGGI</name>
<protein>
    <recommendedName>
        <fullName evidence="3">C-type lectin domain-containing protein</fullName>
    </recommendedName>
</protein>
<dbReference type="Proteomes" id="UP000005408">
    <property type="component" value="Unassembled WGS sequence"/>
</dbReference>